<protein>
    <submittedName>
        <fullName evidence="1">Uncharacterized protein</fullName>
    </submittedName>
</protein>
<organism evidence="1">
    <name type="scientific">Arundo donax</name>
    <name type="common">Giant reed</name>
    <name type="synonym">Donax arundinaceus</name>
    <dbReference type="NCBI Taxonomy" id="35708"/>
    <lineage>
        <taxon>Eukaryota</taxon>
        <taxon>Viridiplantae</taxon>
        <taxon>Streptophyta</taxon>
        <taxon>Embryophyta</taxon>
        <taxon>Tracheophyta</taxon>
        <taxon>Spermatophyta</taxon>
        <taxon>Magnoliopsida</taxon>
        <taxon>Liliopsida</taxon>
        <taxon>Poales</taxon>
        <taxon>Poaceae</taxon>
        <taxon>PACMAD clade</taxon>
        <taxon>Arundinoideae</taxon>
        <taxon>Arundineae</taxon>
        <taxon>Arundo</taxon>
    </lineage>
</organism>
<dbReference type="EMBL" id="GBRH01194793">
    <property type="protein sequence ID" value="JAE03103.1"/>
    <property type="molecule type" value="Transcribed_RNA"/>
</dbReference>
<reference evidence="1" key="2">
    <citation type="journal article" date="2015" name="Data Brief">
        <title>Shoot transcriptome of the giant reed, Arundo donax.</title>
        <authorList>
            <person name="Barrero R.A."/>
            <person name="Guerrero F.D."/>
            <person name="Moolhuijzen P."/>
            <person name="Goolsby J.A."/>
            <person name="Tidwell J."/>
            <person name="Bellgard S.E."/>
            <person name="Bellgard M.I."/>
        </authorList>
    </citation>
    <scope>NUCLEOTIDE SEQUENCE</scope>
    <source>
        <tissue evidence="1">Shoot tissue taken approximately 20 cm above the soil surface</tissue>
    </source>
</reference>
<evidence type="ECO:0000313" key="1">
    <source>
        <dbReference type="EMBL" id="JAE03103.1"/>
    </source>
</evidence>
<dbReference type="AlphaFoldDB" id="A0A0A9F4D2"/>
<reference evidence="1" key="1">
    <citation type="submission" date="2014-09" db="EMBL/GenBank/DDBJ databases">
        <authorList>
            <person name="Magalhaes I.L.F."/>
            <person name="Oliveira U."/>
            <person name="Santos F.R."/>
            <person name="Vidigal T.H.D.A."/>
            <person name="Brescovit A.D."/>
            <person name="Santos A.J."/>
        </authorList>
    </citation>
    <scope>NUCLEOTIDE SEQUENCE</scope>
    <source>
        <tissue evidence="1">Shoot tissue taken approximately 20 cm above the soil surface</tissue>
    </source>
</reference>
<sequence>MIPTTSPSSISSDDLGTVFDAGSFCCIEWGLLPLTCLFCGLSISTTTLSALSSALANKGAVSCAAPAASWFGSVLSGSCAVLGFTTAAI</sequence>
<name>A0A0A9F4D2_ARUDO</name>
<accession>A0A0A9F4D2</accession>
<proteinExistence type="predicted"/>